<protein>
    <submittedName>
        <fullName evidence="1">Uncharacterized protein</fullName>
    </submittedName>
</protein>
<dbReference type="Gramene" id="KCW61416">
    <property type="protein sequence ID" value="KCW61416"/>
    <property type="gene ID" value="EUGRSUZ_H04143"/>
</dbReference>
<proteinExistence type="predicted"/>
<name>A0A059B6B1_EUCGR</name>
<sequence>MTKRILDLELAIAIVRGRSDQTPSSLMIGDPLKEIPHCVWLQPRQLQVGLGKEQTTQQYSKDIWLGIRTAVCFYAIC</sequence>
<organism evidence="1">
    <name type="scientific">Eucalyptus grandis</name>
    <name type="common">Flooded gum</name>
    <dbReference type="NCBI Taxonomy" id="71139"/>
    <lineage>
        <taxon>Eukaryota</taxon>
        <taxon>Viridiplantae</taxon>
        <taxon>Streptophyta</taxon>
        <taxon>Embryophyta</taxon>
        <taxon>Tracheophyta</taxon>
        <taxon>Spermatophyta</taxon>
        <taxon>Magnoliopsida</taxon>
        <taxon>eudicotyledons</taxon>
        <taxon>Gunneridae</taxon>
        <taxon>Pentapetalae</taxon>
        <taxon>rosids</taxon>
        <taxon>malvids</taxon>
        <taxon>Myrtales</taxon>
        <taxon>Myrtaceae</taxon>
        <taxon>Myrtoideae</taxon>
        <taxon>Eucalypteae</taxon>
        <taxon>Eucalyptus</taxon>
    </lineage>
</organism>
<accession>A0A059B6B1</accession>
<gene>
    <name evidence="1" type="ORF">EUGRSUZ_H04143</name>
</gene>
<evidence type="ECO:0000313" key="1">
    <source>
        <dbReference type="EMBL" id="KCW61416.1"/>
    </source>
</evidence>
<dbReference type="AlphaFoldDB" id="A0A059B6B1"/>
<dbReference type="EMBL" id="KK198760">
    <property type="protein sequence ID" value="KCW61416.1"/>
    <property type="molecule type" value="Genomic_DNA"/>
</dbReference>
<dbReference type="InParanoid" id="A0A059B6B1"/>
<reference evidence="1" key="1">
    <citation type="submission" date="2013-07" db="EMBL/GenBank/DDBJ databases">
        <title>The genome of Eucalyptus grandis.</title>
        <authorList>
            <person name="Schmutz J."/>
            <person name="Hayes R."/>
            <person name="Myburg A."/>
            <person name="Tuskan G."/>
            <person name="Grattapaglia D."/>
            <person name="Rokhsar D.S."/>
        </authorList>
    </citation>
    <scope>NUCLEOTIDE SEQUENCE</scope>
    <source>
        <tissue evidence="1">Leaf extractions</tissue>
    </source>
</reference>